<dbReference type="RefSeq" id="WP_111438361.1">
    <property type="nucleotide sequence ID" value="NZ_QKZI01000001.1"/>
</dbReference>
<evidence type="ECO:0000313" key="2">
    <source>
        <dbReference type="EMBL" id="PZX07735.1"/>
    </source>
</evidence>
<sequence>MSERNNDDYEIEELLTRMPKFTDDRPKEEVYNSVKMKIDSRHTSDKRKLFGSPLSKWTPYFVSIASILLLIFLVTSMESDSNNTGSVSEESNLMKMVEEESSEAQESTNSNNMSETISVAEPIIELLPLNKITSVYEENIDGGAVFYFSFLENALSVPVTIIIPIAQLEADFPNGTPNSLEMYEKYAARIDEEGLGFTEYHPYKGYFTADEETLTHYLSMGHGYDTASGTSAPYFGSINEIFIDFDSLTIVNEDGSAIDWDQVGPLNDQIVLDKNQGQFNYYNYLAFNGETYLTPNFREKYNSLSEALVAMKQVENDIYTSVIPEEVTYTYKIEEGINVVEFDEPLDLESLDPFEATRLIEAFSLTAANFGAEIKLQNIVQSEWDIFDFAKVLPVPLGPNGFIMTINE</sequence>
<accession>A0A2W7MLF5</accession>
<keyword evidence="1" id="KW-1133">Transmembrane helix</keyword>
<keyword evidence="3" id="KW-1185">Reference proteome</keyword>
<evidence type="ECO:0000313" key="3">
    <source>
        <dbReference type="Proteomes" id="UP000248646"/>
    </source>
</evidence>
<keyword evidence="1" id="KW-0472">Membrane</keyword>
<comment type="caution">
    <text evidence="2">The sequence shown here is derived from an EMBL/GenBank/DDBJ whole genome shotgun (WGS) entry which is preliminary data.</text>
</comment>
<dbReference type="EMBL" id="QKZI01000001">
    <property type="protein sequence ID" value="PZX07735.1"/>
    <property type="molecule type" value="Genomic_DNA"/>
</dbReference>
<protein>
    <recommendedName>
        <fullName evidence="4">Sporulation and spore germination protein</fullName>
    </recommendedName>
</protein>
<evidence type="ECO:0008006" key="4">
    <source>
        <dbReference type="Google" id="ProtNLM"/>
    </source>
</evidence>
<name>A0A2W7MLF5_9BACI</name>
<feature type="transmembrane region" description="Helical" evidence="1">
    <location>
        <begin position="57"/>
        <end position="77"/>
    </location>
</feature>
<gene>
    <name evidence="2" type="ORF">C7437_101857</name>
</gene>
<evidence type="ECO:0000256" key="1">
    <source>
        <dbReference type="SAM" id="Phobius"/>
    </source>
</evidence>
<dbReference type="Proteomes" id="UP000248646">
    <property type="component" value="Unassembled WGS sequence"/>
</dbReference>
<dbReference type="OrthoDB" id="2965336at2"/>
<organism evidence="2 3">
    <name type="scientific">Psychrobacillus insolitus</name>
    <dbReference type="NCBI Taxonomy" id="1461"/>
    <lineage>
        <taxon>Bacteria</taxon>
        <taxon>Bacillati</taxon>
        <taxon>Bacillota</taxon>
        <taxon>Bacilli</taxon>
        <taxon>Bacillales</taxon>
        <taxon>Bacillaceae</taxon>
        <taxon>Psychrobacillus</taxon>
    </lineage>
</organism>
<keyword evidence="1" id="KW-0812">Transmembrane</keyword>
<reference evidence="2 3" key="1">
    <citation type="submission" date="2018-06" db="EMBL/GenBank/DDBJ databases">
        <title>Genomic Encyclopedia of Type Strains, Phase IV (KMG-IV): sequencing the most valuable type-strain genomes for metagenomic binning, comparative biology and taxonomic classification.</title>
        <authorList>
            <person name="Goeker M."/>
        </authorList>
    </citation>
    <scope>NUCLEOTIDE SEQUENCE [LARGE SCALE GENOMIC DNA]</scope>
    <source>
        <strain evidence="2 3">DSM 5</strain>
    </source>
</reference>
<proteinExistence type="predicted"/>
<dbReference type="AlphaFoldDB" id="A0A2W7MLF5"/>